<dbReference type="AlphaFoldDB" id="A0A7W9CVZ1"/>
<dbReference type="RefSeq" id="WP_183853934.1">
    <property type="nucleotide sequence ID" value="NZ_JACHOO010000002.1"/>
</dbReference>
<protein>
    <submittedName>
        <fullName evidence="2">Uncharacterized protein</fullName>
    </submittedName>
</protein>
<keyword evidence="1" id="KW-0472">Membrane</keyword>
<evidence type="ECO:0000313" key="3">
    <source>
        <dbReference type="Proteomes" id="UP000523821"/>
    </source>
</evidence>
<evidence type="ECO:0000313" key="2">
    <source>
        <dbReference type="EMBL" id="MBB5752357.1"/>
    </source>
</evidence>
<reference evidence="2 3" key="1">
    <citation type="submission" date="2020-08" db="EMBL/GenBank/DDBJ databases">
        <title>Genomic Encyclopedia of Type Strains, Phase IV (KMG-IV): sequencing the most valuable type-strain genomes for metagenomic binning, comparative biology and taxonomic classification.</title>
        <authorList>
            <person name="Goeker M."/>
        </authorList>
    </citation>
    <scope>NUCLEOTIDE SEQUENCE [LARGE SCALE GENOMIC DNA]</scope>
    <source>
        <strain evidence="2 3">DSM 16268</strain>
    </source>
</reference>
<sequence>MSAAADASPSGRAGKRLLRWGIGLAAVALGGFLLYRTLAGYSLDDLVASVTGLPGPRLAGAAGFAAASYLALTVFDFLALGYAGRPLPYRQAALASFCSLSLGHNIGFAGLSSGAIRYRFYARWGLDTEAVAKVVLFCGVTVGLGLSMLAGIGLALDPTLATDLAGLSTGVVYAIAALCCLVPLAYIGLAARLRQPLRIRSWSFAMPSARRAAAQVAVGTVNFALVAACLHQVLQAVAEPSYADTVSAYVTANVATLVTHVPGGAGVIETVIQHMLPGARLIGALIAFRAIYFLAPLAIGSLVFAVAELVFRGRSAQR</sequence>
<comment type="caution">
    <text evidence="2">The sequence shown here is derived from an EMBL/GenBank/DDBJ whole genome shotgun (WGS) entry which is preliminary data.</text>
</comment>
<dbReference type="Proteomes" id="UP000523821">
    <property type="component" value="Unassembled WGS sequence"/>
</dbReference>
<proteinExistence type="predicted"/>
<gene>
    <name evidence="2" type="ORF">GGQ63_001409</name>
</gene>
<feature type="transmembrane region" description="Helical" evidence="1">
    <location>
        <begin position="58"/>
        <end position="80"/>
    </location>
</feature>
<dbReference type="EMBL" id="JACHOO010000002">
    <property type="protein sequence ID" value="MBB5752357.1"/>
    <property type="molecule type" value="Genomic_DNA"/>
</dbReference>
<keyword evidence="1" id="KW-0812">Transmembrane</keyword>
<keyword evidence="1" id="KW-1133">Transmembrane helix</keyword>
<name>A0A7W9CVZ1_9HYPH</name>
<feature type="transmembrane region" description="Helical" evidence="1">
    <location>
        <begin position="134"/>
        <end position="156"/>
    </location>
</feature>
<feature type="transmembrane region" description="Helical" evidence="1">
    <location>
        <begin position="17"/>
        <end position="38"/>
    </location>
</feature>
<organism evidence="2 3">
    <name type="scientific">Prosthecomicrobium pneumaticum</name>
    <dbReference type="NCBI Taxonomy" id="81895"/>
    <lineage>
        <taxon>Bacteria</taxon>
        <taxon>Pseudomonadati</taxon>
        <taxon>Pseudomonadota</taxon>
        <taxon>Alphaproteobacteria</taxon>
        <taxon>Hyphomicrobiales</taxon>
        <taxon>Kaistiaceae</taxon>
        <taxon>Prosthecomicrobium</taxon>
    </lineage>
</organism>
<feature type="transmembrane region" description="Helical" evidence="1">
    <location>
        <begin position="212"/>
        <end position="234"/>
    </location>
</feature>
<evidence type="ECO:0000256" key="1">
    <source>
        <dbReference type="SAM" id="Phobius"/>
    </source>
</evidence>
<accession>A0A7W9CVZ1</accession>
<keyword evidence="3" id="KW-1185">Reference proteome</keyword>
<feature type="transmembrane region" description="Helical" evidence="1">
    <location>
        <begin position="171"/>
        <end position="191"/>
    </location>
</feature>
<feature type="transmembrane region" description="Helical" evidence="1">
    <location>
        <begin position="290"/>
        <end position="311"/>
    </location>
</feature>